<dbReference type="PANTHER" id="PTHR33599:SF15">
    <property type="entry name" value="PROTEIN IDA-LIKE 2"/>
    <property type="match status" value="1"/>
</dbReference>
<gene>
    <name evidence="6" type="ORF">B456_012G033600</name>
</gene>
<accession>A0A0D2THP3</accession>
<keyword evidence="2" id="KW-0964">Secreted</keyword>
<dbReference type="EMBL" id="CM001751">
    <property type="protein sequence ID" value="KJB75238.1"/>
    <property type="molecule type" value="Genomic_DNA"/>
</dbReference>
<evidence type="ECO:0000313" key="6">
    <source>
        <dbReference type="EMBL" id="KJB75238.1"/>
    </source>
</evidence>
<evidence type="ECO:0008006" key="8">
    <source>
        <dbReference type="Google" id="ProtNLM"/>
    </source>
</evidence>
<dbReference type="GO" id="GO:0005576">
    <property type="term" value="C:extracellular region"/>
    <property type="evidence" value="ECO:0007669"/>
    <property type="project" value="UniProtKB-SubCell"/>
</dbReference>
<dbReference type="GO" id="GO:0010227">
    <property type="term" value="P:floral organ abscission"/>
    <property type="evidence" value="ECO:0007669"/>
    <property type="project" value="InterPro"/>
</dbReference>
<evidence type="ECO:0000256" key="4">
    <source>
        <dbReference type="SAM" id="MobiDB-lite"/>
    </source>
</evidence>
<evidence type="ECO:0000313" key="7">
    <source>
        <dbReference type="Proteomes" id="UP000032304"/>
    </source>
</evidence>
<dbReference type="Proteomes" id="UP000032304">
    <property type="component" value="Chromosome 12"/>
</dbReference>
<name>A0A0D2THP3_GOSRA</name>
<keyword evidence="3 5" id="KW-0732">Signal</keyword>
<feature type="region of interest" description="Disordered" evidence="4">
    <location>
        <begin position="62"/>
        <end position="81"/>
    </location>
</feature>
<sequence length="81" mass="9249">MMFRCTRQLILLVWLFLALGFIVCLRCQGSRTTPTTNVFKTKPKSQYTGHFVGFLPRHFPIPGSGPSRKHNDLGLQSWKSP</sequence>
<organism evidence="6 7">
    <name type="scientific">Gossypium raimondii</name>
    <name type="common">Peruvian cotton</name>
    <name type="synonym">Gossypium klotzschianum subsp. raimondii</name>
    <dbReference type="NCBI Taxonomy" id="29730"/>
    <lineage>
        <taxon>Eukaryota</taxon>
        <taxon>Viridiplantae</taxon>
        <taxon>Streptophyta</taxon>
        <taxon>Embryophyta</taxon>
        <taxon>Tracheophyta</taxon>
        <taxon>Spermatophyta</taxon>
        <taxon>Magnoliopsida</taxon>
        <taxon>eudicotyledons</taxon>
        <taxon>Gunneridae</taxon>
        <taxon>Pentapetalae</taxon>
        <taxon>rosids</taxon>
        <taxon>malvids</taxon>
        <taxon>Malvales</taxon>
        <taxon>Malvaceae</taxon>
        <taxon>Malvoideae</taxon>
        <taxon>Gossypium</taxon>
    </lineage>
</organism>
<reference evidence="6 7" key="1">
    <citation type="journal article" date="2012" name="Nature">
        <title>Repeated polyploidization of Gossypium genomes and the evolution of spinnable cotton fibres.</title>
        <authorList>
            <person name="Paterson A.H."/>
            <person name="Wendel J.F."/>
            <person name="Gundlach H."/>
            <person name="Guo H."/>
            <person name="Jenkins J."/>
            <person name="Jin D."/>
            <person name="Llewellyn D."/>
            <person name="Showmaker K.C."/>
            <person name="Shu S."/>
            <person name="Udall J."/>
            <person name="Yoo M.J."/>
            <person name="Byers R."/>
            <person name="Chen W."/>
            <person name="Doron-Faigenboim A."/>
            <person name="Duke M.V."/>
            <person name="Gong L."/>
            <person name="Grimwood J."/>
            <person name="Grover C."/>
            <person name="Grupp K."/>
            <person name="Hu G."/>
            <person name="Lee T.H."/>
            <person name="Li J."/>
            <person name="Lin L."/>
            <person name="Liu T."/>
            <person name="Marler B.S."/>
            <person name="Page J.T."/>
            <person name="Roberts A.W."/>
            <person name="Romanel E."/>
            <person name="Sanders W.S."/>
            <person name="Szadkowski E."/>
            <person name="Tan X."/>
            <person name="Tang H."/>
            <person name="Xu C."/>
            <person name="Wang J."/>
            <person name="Wang Z."/>
            <person name="Zhang D."/>
            <person name="Zhang L."/>
            <person name="Ashrafi H."/>
            <person name="Bedon F."/>
            <person name="Bowers J.E."/>
            <person name="Brubaker C.L."/>
            <person name="Chee P.W."/>
            <person name="Das S."/>
            <person name="Gingle A.R."/>
            <person name="Haigler C.H."/>
            <person name="Harker D."/>
            <person name="Hoffmann L.V."/>
            <person name="Hovav R."/>
            <person name="Jones D.C."/>
            <person name="Lemke C."/>
            <person name="Mansoor S."/>
            <person name="ur Rahman M."/>
            <person name="Rainville L.N."/>
            <person name="Rambani A."/>
            <person name="Reddy U.K."/>
            <person name="Rong J.K."/>
            <person name="Saranga Y."/>
            <person name="Scheffler B.E."/>
            <person name="Scheffler J.A."/>
            <person name="Stelly D.M."/>
            <person name="Triplett B.A."/>
            <person name="Van Deynze A."/>
            <person name="Vaslin M.F."/>
            <person name="Waghmare V.N."/>
            <person name="Walford S.A."/>
            <person name="Wright R.J."/>
            <person name="Zaki E.A."/>
            <person name="Zhang T."/>
            <person name="Dennis E.S."/>
            <person name="Mayer K.F."/>
            <person name="Peterson D.G."/>
            <person name="Rokhsar D.S."/>
            <person name="Wang X."/>
            <person name="Schmutz J."/>
        </authorList>
    </citation>
    <scope>NUCLEOTIDE SEQUENCE [LARGE SCALE GENOMIC DNA]</scope>
</reference>
<feature type="chain" id="PRO_5002251767" description="Protein IDA-LIKE 2" evidence="5">
    <location>
        <begin position="25"/>
        <end position="81"/>
    </location>
</feature>
<dbReference type="InterPro" id="IPR039639">
    <property type="entry name" value="IDA-like"/>
</dbReference>
<evidence type="ECO:0000256" key="1">
    <source>
        <dbReference type="ARBA" id="ARBA00004239"/>
    </source>
</evidence>
<comment type="subcellular location">
    <subcellularLocation>
        <location evidence="1">Secreted</location>
        <location evidence="1">Extracellular space</location>
    </subcellularLocation>
</comment>
<dbReference type="PANTHER" id="PTHR33599">
    <property type="entry name" value="PROTEIN IDA-LIKE 5"/>
    <property type="match status" value="1"/>
</dbReference>
<protein>
    <recommendedName>
        <fullName evidence="8">Protein IDA-LIKE 2</fullName>
    </recommendedName>
</protein>
<evidence type="ECO:0000256" key="3">
    <source>
        <dbReference type="ARBA" id="ARBA00022729"/>
    </source>
</evidence>
<dbReference type="STRING" id="29730.A0A0D2THP3"/>
<proteinExistence type="predicted"/>
<evidence type="ECO:0000256" key="5">
    <source>
        <dbReference type="SAM" id="SignalP"/>
    </source>
</evidence>
<evidence type="ECO:0000256" key="2">
    <source>
        <dbReference type="ARBA" id="ARBA00022525"/>
    </source>
</evidence>
<dbReference type="OMA" id="FILGHCH"/>
<dbReference type="AlphaFoldDB" id="A0A0D2THP3"/>
<dbReference type="Gramene" id="KJB75238">
    <property type="protein sequence ID" value="KJB75238"/>
    <property type="gene ID" value="B456_012G033600"/>
</dbReference>
<dbReference type="eggNOG" id="ENOG502SBZI">
    <property type="taxonomic scope" value="Eukaryota"/>
</dbReference>
<feature type="signal peptide" evidence="5">
    <location>
        <begin position="1"/>
        <end position="24"/>
    </location>
</feature>
<keyword evidence="7" id="KW-1185">Reference proteome</keyword>